<keyword evidence="4 5" id="KW-0472">Membrane</keyword>
<dbReference type="OrthoDB" id="410651at2759"/>
<comment type="subcellular location">
    <subcellularLocation>
        <location evidence="1">Membrane</location>
    </subcellularLocation>
</comment>
<sequence length="186" mass="20158">FIWLPGFLTFLSLPGIIGGCLAMNRSPSVQARVSTLATLSAGPLYLSVSFMRFMLVMMGANLNTARRETGVNIPDQHVYKVIGGVADGAMVLMDDSEPFGRFNRAQRAFQNHFEQVFPFVLEFIMSGYVFPYTTAGCASAWAALRCYGSLSYANERMSRLQGNVLAGVMSGALSGLVLVTGVYATK</sequence>
<feature type="transmembrane region" description="Helical" evidence="5">
    <location>
        <begin position="41"/>
        <end position="60"/>
    </location>
</feature>
<proteinExistence type="predicted"/>
<dbReference type="AlphaFoldDB" id="A0A812ULN2"/>
<reference evidence="7" key="1">
    <citation type="submission" date="2021-02" db="EMBL/GenBank/DDBJ databases">
        <authorList>
            <person name="Dougan E. K."/>
            <person name="Rhodes N."/>
            <person name="Thang M."/>
            <person name="Chan C."/>
        </authorList>
    </citation>
    <scope>NUCLEOTIDE SEQUENCE</scope>
</reference>
<dbReference type="Proteomes" id="UP000649617">
    <property type="component" value="Unassembled WGS sequence"/>
</dbReference>
<comment type="caution">
    <text evidence="7">The sequence shown here is derived from an EMBL/GenBank/DDBJ whole genome shotgun (WGS) entry which is preliminary data.</text>
</comment>
<evidence type="ECO:0000256" key="3">
    <source>
        <dbReference type="ARBA" id="ARBA00022989"/>
    </source>
</evidence>
<evidence type="ECO:0008006" key="9">
    <source>
        <dbReference type="Google" id="ProtNLM"/>
    </source>
</evidence>
<dbReference type="InterPro" id="IPR001129">
    <property type="entry name" value="Membr-assoc_MAPEG"/>
</dbReference>
<feature type="transmembrane region" description="Helical" evidence="5">
    <location>
        <begin position="164"/>
        <end position="184"/>
    </location>
</feature>
<keyword evidence="8" id="KW-1185">Reference proteome</keyword>
<keyword evidence="2 5" id="KW-0812">Transmembrane</keyword>
<dbReference type="EMBL" id="CAJNIZ010037602">
    <property type="protein sequence ID" value="CAE7572170.1"/>
    <property type="molecule type" value="Genomic_DNA"/>
</dbReference>
<keyword evidence="3 5" id="KW-1133">Transmembrane helix</keyword>
<feature type="chain" id="PRO_5032375663" description="H(+)-exporting diphosphatase" evidence="6">
    <location>
        <begin position="23"/>
        <end position="186"/>
    </location>
</feature>
<accession>A0A812ULN2</accession>
<feature type="non-terminal residue" evidence="7">
    <location>
        <position position="1"/>
    </location>
</feature>
<evidence type="ECO:0000256" key="1">
    <source>
        <dbReference type="ARBA" id="ARBA00004370"/>
    </source>
</evidence>
<evidence type="ECO:0000256" key="5">
    <source>
        <dbReference type="SAM" id="Phobius"/>
    </source>
</evidence>
<evidence type="ECO:0000256" key="6">
    <source>
        <dbReference type="SAM" id="SignalP"/>
    </source>
</evidence>
<evidence type="ECO:0000313" key="8">
    <source>
        <dbReference type="Proteomes" id="UP000649617"/>
    </source>
</evidence>
<protein>
    <recommendedName>
        <fullName evidence="9">H(+)-exporting diphosphatase</fullName>
    </recommendedName>
</protein>
<feature type="signal peptide" evidence="6">
    <location>
        <begin position="1"/>
        <end position="22"/>
    </location>
</feature>
<dbReference type="Gene3D" id="1.20.120.550">
    <property type="entry name" value="Membrane associated eicosanoid/glutathione metabolism-like domain"/>
    <property type="match status" value="1"/>
</dbReference>
<organism evidence="7 8">
    <name type="scientific">Symbiodinium pilosum</name>
    <name type="common">Dinoflagellate</name>
    <dbReference type="NCBI Taxonomy" id="2952"/>
    <lineage>
        <taxon>Eukaryota</taxon>
        <taxon>Sar</taxon>
        <taxon>Alveolata</taxon>
        <taxon>Dinophyceae</taxon>
        <taxon>Suessiales</taxon>
        <taxon>Symbiodiniaceae</taxon>
        <taxon>Symbiodinium</taxon>
    </lineage>
</organism>
<gene>
    <name evidence="7" type="ORF">SPIL2461_LOCUS15406</name>
</gene>
<keyword evidence="6" id="KW-0732">Signal</keyword>
<dbReference type="Pfam" id="PF01124">
    <property type="entry name" value="MAPEG"/>
    <property type="match status" value="1"/>
</dbReference>
<evidence type="ECO:0000256" key="4">
    <source>
        <dbReference type="ARBA" id="ARBA00023136"/>
    </source>
</evidence>
<evidence type="ECO:0000256" key="2">
    <source>
        <dbReference type="ARBA" id="ARBA00022692"/>
    </source>
</evidence>
<dbReference type="SUPFAM" id="SSF161084">
    <property type="entry name" value="MAPEG domain-like"/>
    <property type="match status" value="1"/>
</dbReference>
<feature type="transmembrane region" description="Helical" evidence="5">
    <location>
        <begin position="116"/>
        <end position="144"/>
    </location>
</feature>
<evidence type="ECO:0000313" key="7">
    <source>
        <dbReference type="EMBL" id="CAE7572170.1"/>
    </source>
</evidence>
<name>A0A812ULN2_SYMPI</name>
<dbReference type="GO" id="GO:0016020">
    <property type="term" value="C:membrane"/>
    <property type="evidence" value="ECO:0007669"/>
    <property type="project" value="UniProtKB-SubCell"/>
</dbReference>
<dbReference type="InterPro" id="IPR023352">
    <property type="entry name" value="MAPEG-like_dom_sf"/>
</dbReference>